<organism evidence="1 2">
    <name type="scientific">Digitaria exilis</name>
    <dbReference type="NCBI Taxonomy" id="1010633"/>
    <lineage>
        <taxon>Eukaryota</taxon>
        <taxon>Viridiplantae</taxon>
        <taxon>Streptophyta</taxon>
        <taxon>Embryophyta</taxon>
        <taxon>Tracheophyta</taxon>
        <taxon>Spermatophyta</taxon>
        <taxon>Magnoliopsida</taxon>
        <taxon>Liliopsida</taxon>
        <taxon>Poales</taxon>
        <taxon>Poaceae</taxon>
        <taxon>PACMAD clade</taxon>
        <taxon>Panicoideae</taxon>
        <taxon>Panicodae</taxon>
        <taxon>Paniceae</taxon>
        <taxon>Anthephorinae</taxon>
        <taxon>Digitaria</taxon>
    </lineage>
</organism>
<sequence length="35" mass="3950">MLTSLQGPGRRVRRNRFSLLNYTTVAKDGLQEASL</sequence>
<dbReference type="EMBL" id="JACEFO010002349">
    <property type="protein sequence ID" value="KAF8664453.1"/>
    <property type="molecule type" value="Genomic_DNA"/>
</dbReference>
<protein>
    <submittedName>
        <fullName evidence="1">Uncharacterized protein</fullName>
    </submittedName>
</protein>
<reference evidence="1" key="1">
    <citation type="submission" date="2020-07" db="EMBL/GenBank/DDBJ databases">
        <title>Genome sequence and genetic diversity analysis of an under-domesticated orphan crop, white fonio (Digitaria exilis).</title>
        <authorList>
            <person name="Bennetzen J.L."/>
            <person name="Chen S."/>
            <person name="Ma X."/>
            <person name="Wang X."/>
            <person name="Yssel A.E.J."/>
            <person name="Chaluvadi S.R."/>
            <person name="Johnson M."/>
            <person name="Gangashetty P."/>
            <person name="Hamidou F."/>
            <person name="Sanogo M.D."/>
            <person name="Zwaenepoel A."/>
            <person name="Wallace J."/>
            <person name="Van De Peer Y."/>
            <person name="Van Deynze A."/>
        </authorList>
    </citation>
    <scope>NUCLEOTIDE SEQUENCE</scope>
    <source>
        <tissue evidence="1">Leaves</tissue>
    </source>
</reference>
<evidence type="ECO:0000313" key="2">
    <source>
        <dbReference type="Proteomes" id="UP000636709"/>
    </source>
</evidence>
<gene>
    <name evidence="1" type="ORF">HU200_054625</name>
</gene>
<proteinExistence type="predicted"/>
<name>A0A835AM50_9POAL</name>
<dbReference type="Proteomes" id="UP000636709">
    <property type="component" value="Unassembled WGS sequence"/>
</dbReference>
<accession>A0A835AM50</accession>
<evidence type="ECO:0000313" key="1">
    <source>
        <dbReference type="EMBL" id="KAF8664453.1"/>
    </source>
</evidence>
<comment type="caution">
    <text evidence="1">The sequence shown here is derived from an EMBL/GenBank/DDBJ whole genome shotgun (WGS) entry which is preliminary data.</text>
</comment>
<keyword evidence="2" id="KW-1185">Reference proteome</keyword>
<dbReference type="AlphaFoldDB" id="A0A835AM50"/>